<protein>
    <submittedName>
        <fullName evidence="1">Uncharacterized protein</fullName>
    </submittedName>
</protein>
<dbReference type="Proteomes" id="UP001153332">
    <property type="component" value="Unassembled WGS sequence"/>
</dbReference>
<gene>
    <name evidence="1" type="ORF">O1611_g6044</name>
</gene>
<accession>A0ACC2JJC2</accession>
<evidence type="ECO:0000313" key="2">
    <source>
        <dbReference type="Proteomes" id="UP001153332"/>
    </source>
</evidence>
<evidence type="ECO:0000313" key="1">
    <source>
        <dbReference type="EMBL" id="KAJ8127594.1"/>
    </source>
</evidence>
<comment type="caution">
    <text evidence="1">The sequence shown here is derived from an EMBL/GenBank/DDBJ whole genome shotgun (WGS) entry which is preliminary data.</text>
</comment>
<keyword evidence="2" id="KW-1185">Reference proteome</keyword>
<reference evidence="1" key="1">
    <citation type="submission" date="2022-12" db="EMBL/GenBank/DDBJ databases">
        <title>Genome Sequence of Lasiodiplodia mahajangana.</title>
        <authorList>
            <person name="Buettner E."/>
        </authorList>
    </citation>
    <scope>NUCLEOTIDE SEQUENCE</scope>
    <source>
        <strain evidence="1">VT137</strain>
    </source>
</reference>
<sequence>MALQTRNAAELCALLVNELYGQLPSVRLSYPYPCLSPCTQLLRLQFGKLQRIVAALLARGRSNVRDLVVHTSLNPTQVRHGLALVIQHNLVFYQTDHETAITTYEANPQASYHLVRVGKILDIIDRKYGAMAKNIANDLLMLGHVEISQLVRYHRLKHGRKKVAINGERNHGYDLENGDVDDAEDPNDPFDDDSLYVNGNANGNGILDDAKPIEADEIYDTMAQLIAAGVVESVSTTMLQAPQDLKASVEQECMKEFPNGIRGAKVTSEFDMMVKSQLKAIGAERATIKRKLQDSALYEPSNIKRRKLANGGMSNGFAGDSGGSILRDESNTVVRLNFDKCLVELRNQKLIDHVEDFVGETTAQVFAALLASLCRKVYRCQHDQYTIMTEEEEETYFAGVRVTTEEVFDHLCPTVDVATGIGTASEDDIDIRFAEKIRKYPPQVQGSHLNGTLEGEEVLGSDDEDYDHTGERPKEPYVNGHRHGSITQNGTKSNGDHSRESQSSRSEQMRQMRQHLLILAEAKQLFVRHCGQNEWTVDFGPLIQQLRYAELDTMIEDNFGRHGLRLTRILREKGKLDDKTLPAMALMRKPDVHVKMAEMEMAGFLEVQEVPRDNNRAANRTMFFWFFDEARTLKRVLDNAYKSMVRCLERLEVERYKKKSVFAVADRKDVQGKEEEMLRGDVYNEYLEYLEIEKKLLSQVSKLDDLVSIFQDF</sequence>
<dbReference type="EMBL" id="JAPUUL010001368">
    <property type="protein sequence ID" value="KAJ8127594.1"/>
    <property type="molecule type" value="Genomic_DNA"/>
</dbReference>
<organism evidence="1 2">
    <name type="scientific">Lasiodiplodia mahajangana</name>
    <dbReference type="NCBI Taxonomy" id="1108764"/>
    <lineage>
        <taxon>Eukaryota</taxon>
        <taxon>Fungi</taxon>
        <taxon>Dikarya</taxon>
        <taxon>Ascomycota</taxon>
        <taxon>Pezizomycotina</taxon>
        <taxon>Dothideomycetes</taxon>
        <taxon>Dothideomycetes incertae sedis</taxon>
        <taxon>Botryosphaeriales</taxon>
        <taxon>Botryosphaeriaceae</taxon>
        <taxon>Lasiodiplodia</taxon>
    </lineage>
</organism>
<name>A0ACC2JJC2_9PEZI</name>
<proteinExistence type="predicted"/>